<keyword evidence="7 11" id="KW-0812">Transmembrane</keyword>
<dbReference type="AlphaFoldDB" id="A0A157SM91"/>
<dbReference type="GO" id="GO:0015628">
    <property type="term" value="P:protein secretion by the type II secretion system"/>
    <property type="evidence" value="ECO:0007669"/>
    <property type="project" value="InterPro"/>
</dbReference>
<evidence type="ECO:0000256" key="11">
    <source>
        <dbReference type="SAM" id="Phobius"/>
    </source>
</evidence>
<proteinExistence type="inferred from homology"/>
<evidence type="ECO:0000256" key="3">
    <source>
        <dbReference type="ARBA" id="ARBA00021563"/>
    </source>
</evidence>
<organism evidence="12 13">
    <name type="scientific">Bordetella ansorpii</name>
    <dbReference type="NCBI Taxonomy" id="288768"/>
    <lineage>
        <taxon>Bacteria</taxon>
        <taxon>Pseudomonadati</taxon>
        <taxon>Pseudomonadota</taxon>
        <taxon>Betaproteobacteria</taxon>
        <taxon>Burkholderiales</taxon>
        <taxon>Alcaligenaceae</taxon>
        <taxon>Bordetella</taxon>
    </lineage>
</organism>
<evidence type="ECO:0000256" key="9">
    <source>
        <dbReference type="ARBA" id="ARBA00023136"/>
    </source>
</evidence>
<name>A0A157SM91_9BORD</name>
<evidence type="ECO:0000256" key="2">
    <source>
        <dbReference type="ARBA" id="ARBA00007208"/>
    </source>
</evidence>
<evidence type="ECO:0000256" key="10">
    <source>
        <dbReference type="ARBA" id="ARBA00030772"/>
    </source>
</evidence>
<dbReference type="Pfam" id="PF01203">
    <property type="entry name" value="T2SSN"/>
    <property type="match status" value="1"/>
</dbReference>
<evidence type="ECO:0000256" key="8">
    <source>
        <dbReference type="ARBA" id="ARBA00022927"/>
    </source>
</evidence>
<evidence type="ECO:0000313" key="13">
    <source>
        <dbReference type="Proteomes" id="UP000076848"/>
    </source>
</evidence>
<accession>A0A157SM91</accession>
<dbReference type="STRING" id="288768.SAMEA3906486_03513"/>
<gene>
    <name evidence="12" type="primary">gspN</name>
    <name evidence="12" type="ORF">SAMEA3906486_03513</name>
</gene>
<evidence type="ECO:0000256" key="7">
    <source>
        <dbReference type="ARBA" id="ARBA00022692"/>
    </source>
</evidence>
<evidence type="ECO:0000256" key="6">
    <source>
        <dbReference type="ARBA" id="ARBA00022519"/>
    </source>
</evidence>
<dbReference type="GO" id="GO:0015627">
    <property type="term" value="C:type II protein secretion system complex"/>
    <property type="evidence" value="ECO:0007669"/>
    <property type="project" value="InterPro"/>
</dbReference>
<keyword evidence="13" id="KW-1185">Reference proteome</keyword>
<keyword evidence="6" id="KW-0997">Cell inner membrane</keyword>
<keyword evidence="9 11" id="KW-0472">Membrane</keyword>
<evidence type="ECO:0000256" key="1">
    <source>
        <dbReference type="ARBA" id="ARBA00004533"/>
    </source>
</evidence>
<dbReference type="GO" id="GO:0005886">
    <property type="term" value="C:plasma membrane"/>
    <property type="evidence" value="ECO:0007669"/>
    <property type="project" value="UniProtKB-SubCell"/>
</dbReference>
<sequence>MIELLRKFRIGTLVLAAVVALAAALTVLPARWLLWLMPADAPITVVEASGTLWSGTAWIALGSPQSRRMLTEPVQWRWNGASAEVRHPYLRGPVKLSFGLGGVSVSAQQATLPAAVLAGMGTPWNTMSPGGQIDVQWRAFTAGALAQGTLADIYWRNASAAMAPIAPIGDYHVRLEGSGRNVKITLSTDKGVLQLTGQGEWTGRRLNFQGRAKASDKASDTEQAALTGLLTAIGPERDDGHAFGTGRL</sequence>
<protein>
    <recommendedName>
        <fullName evidence="3">Type II secretion system protein N</fullName>
    </recommendedName>
    <alternativeName>
        <fullName evidence="10">General secretion pathway protein N</fullName>
    </alternativeName>
</protein>
<comment type="subcellular location">
    <subcellularLocation>
        <location evidence="1">Cell inner membrane</location>
    </subcellularLocation>
</comment>
<evidence type="ECO:0000313" key="12">
    <source>
        <dbReference type="EMBL" id="SAI71401.1"/>
    </source>
</evidence>
<keyword evidence="4" id="KW-0813">Transport</keyword>
<evidence type="ECO:0000256" key="4">
    <source>
        <dbReference type="ARBA" id="ARBA00022448"/>
    </source>
</evidence>
<keyword evidence="5" id="KW-1003">Cell membrane</keyword>
<dbReference type="OrthoDB" id="8558191at2"/>
<keyword evidence="8" id="KW-0653">Protein transport</keyword>
<dbReference type="InterPro" id="IPR022792">
    <property type="entry name" value="T2SS_protein-GspN"/>
</dbReference>
<reference evidence="12 13" key="1">
    <citation type="submission" date="2016-04" db="EMBL/GenBank/DDBJ databases">
        <authorList>
            <consortium name="Pathogen Informatics"/>
        </authorList>
    </citation>
    <scope>NUCLEOTIDE SEQUENCE [LARGE SCALE GENOMIC DNA]</scope>
    <source>
        <strain evidence="12 13">H050680373</strain>
    </source>
</reference>
<evidence type="ECO:0000256" key="5">
    <source>
        <dbReference type="ARBA" id="ARBA00022475"/>
    </source>
</evidence>
<dbReference type="RefSeq" id="WP_066129824.1">
    <property type="nucleotide sequence ID" value="NZ_FKIF01000007.1"/>
</dbReference>
<feature type="transmembrane region" description="Helical" evidence="11">
    <location>
        <begin position="12"/>
        <end position="35"/>
    </location>
</feature>
<dbReference type="EMBL" id="FKIF01000007">
    <property type="protein sequence ID" value="SAI71401.1"/>
    <property type="molecule type" value="Genomic_DNA"/>
</dbReference>
<dbReference type="Proteomes" id="UP000076848">
    <property type="component" value="Unassembled WGS sequence"/>
</dbReference>
<keyword evidence="11" id="KW-1133">Transmembrane helix</keyword>
<comment type="similarity">
    <text evidence="2">Belongs to the GSP N family.</text>
</comment>